<accession>A0A7S8EE79</accession>
<keyword evidence="4" id="KW-1185">Reference proteome</keyword>
<sequence length="339" mass="38195">MRKRISLITGANGEVGQGLIRDLSDSGDAPLLALDIKPLKDELRPRVMNSIEGNILDQDLLDYLNSQYEITTVFHLAAFLSTRAEFTPEAAHRVNVQGTINLLQLAIEQSQWQARPVKFVFPSSLAAYGLPDLETKAAAPPLKEDDYNQPITMYGCNKLYCEHIGRYYANHYRQLAPQQESFYVDFRSLRFPGLISAYTVPSGGTSDYVPEMLHAAAKKQPYASFVRPDTTIPFMAMPDAIKSLLALADSPREALTQTVYNVTSFTLSAEAAAERVRQGFPDAQITFAEDRNRQHIVDTWPAMLDDSAARRDWGWQPDYDEERAFNEYLIPVLKEQYSS</sequence>
<dbReference type="Proteomes" id="UP000594468">
    <property type="component" value="Chromosome"/>
</dbReference>
<organism evidence="3 4">
    <name type="scientific">Phototrophicus methaneseepsis</name>
    <dbReference type="NCBI Taxonomy" id="2710758"/>
    <lineage>
        <taxon>Bacteria</taxon>
        <taxon>Bacillati</taxon>
        <taxon>Chloroflexota</taxon>
        <taxon>Candidatus Thermofontia</taxon>
        <taxon>Phototrophicales</taxon>
        <taxon>Phototrophicaceae</taxon>
        <taxon>Phototrophicus</taxon>
    </lineage>
</organism>
<dbReference type="InterPro" id="IPR036291">
    <property type="entry name" value="NAD(P)-bd_dom_sf"/>
</dbReference>
<evidence type="ECO:0000313" key="4">
    <source>
        <dbReference type="Proteomes" id="UP000594468"/>
    </source>
</evidence>
<dbReference type="KEGG" id="pmet:G4Y79_06495"/>
<dbReference type="GO" id="GO:0008743">
    <property type="term" value="F:L-threonine 3-dehydrogenase activity"/>
    <property type="evidence" value="ECO:0007669"/>
    <property type="project" value="TreeGrafter"/>
</dbReference>
<name>A0A7S8EE79_9CHLR</name>
<dbReference type="PANTHER" id="PTHR42687:SF1">
    <property type="entry name" value="L-THREONINE 3-DEHYDROGENASE, MITOCHONDRIAL"/>
    <property type="match status" value="1"/>
</dbReference>
<evidence type="ECO:0000256" key="1">
    <source>
        <dbReference type="ARBA" id="ARBA00007637"/>
    </source>
</evidence>
<gene>
    <name evidence="3" type="ORF">G4Y79_06495</name>
</gene>
<dbReference type="SUPFAM" id="SSF51735">
    <property type="entry name" value="NAD(P)-binding Rossmann-fold domains"/>
    <property type="match status" value="1"/>
</dbReference>
<protein>
    <submittedName>
        <fullName evidence="3">NAD-dependent epimerase/dehydratase family protein</fullName>
    </submittedName>
</protein>
<dbReference type="GO" id="GO:0006567">
    <property type="term" value="P:L-threonine catabolic process"/>
    <property type="evidence" value="ECO:0007669"/>
    <property type="project" value="TreeGrafter"/>
</dbReference>
<evidence type="ECO:0000259" key="2">
    <source>
        <dbReference type="Pfam" id="PF01370"/>
    </source>
</evidence>
<proteinExistence type="inferred from homology"/>
<comment type="similarity">
    <text evidence="1">Belongs to the NAD(P)-dependent epimerase/dehydratase family.</text>
</comment>
<dbReference type="PANTHER" id="PTHR42687">
    <property type="entry name" value="L-THREONINE 3-DEHYDROGENASE"/>
    <property type="match status" value="1"/>
</dbReference>
<dbReference type="InterPro" id="IPR001509">
    <property type="entry name" value="Epimerase_deHydtase"/>
</dbReference>
<dbReference type="EMBL" id="CP062983">
    <property type="protein sequence ID" value="QPC85133.1"/>
    <property type="molecule type" value="Genomic_DNA"/>
</dbReference>
<dbReference type="Pfam" id="PF01370">
    <property type="entry name" value="Epimerase"/>
    <property type="match status" value="1"/>
</dbReference>
<feature type="domain" description="NAD-dependent epimerase/dehydratase" evidence="2">
    <location>
        <begin position="7"/>
        <end position="262"/>
    </location>
</feature>
<dbReference type="InterPro" id="IPR051225">
    <property type="entry name" value="NAD(P)_epim/dehydratase"/>
</dbReference>
<dbReference type="Gene3D" id="3.40.50.720">
    <property type="entry name" value="NAD(P)-binding Rossmann-like Domain"/>
    <property type="match status" value="1"/>
</dbReference>
<reference evidence="3 4" key="1">
    <citation type="submission" date="2020-02" db="EMBL/GenBank/DDBJ databases">
        <authorList>
            <person name="Zheng R.K."/>
            <person name="Sun C.M."/>
        </authorList>
    </citation>
    <scope>NUCLEOTIDE SEQUENCE [LARGE SCALE GENOMIC DNA]</scope>
    <source>
        <strain evidence="4">rifampicinis</strain>
    </source>
</reference>
<evidence type="ECO:0000313" key="3">
    <source>
        <dbReference type="EMBL" id="QPC85133.1"/>
    </source>
</evidence>
<dbReference type="AlphaFoldDB" id="A0A7S8EE79"/>